<reference evidence="2" key="1">
    <citation type="submission" date="2016-04" db="EMBL/GenBank/DDBJ databases">
        <title>The genome sequence project of a novel Fervidobacterium isolate from a hot spring in Thailand.</title>
        <authorList>
            <person name="Gonzalez J.M."/>
            <person name="Cuecas A."/>
            <person name="Kanoksilapatham W."/>
        </authorList>
    </citation>
    <scope>NUCLEOTIDE SEQUENCE [LARGE SCALE GENOMIC DNA]</scope>
    <source>
        <strain evidence="2">FC2004</strain>
    </source>
</reference>
<dbReference type="STRING" id="1008305.A4H02_04185"/>
<organism evidence="1 2">
    <name type="scientific">Fervidobacterium thailandense</name>
    <dbReference type="NCBI Taxonomy" id="1008305"/>
    <lineage>
        <taxon>Bacteria</taxon>
        <taxon>Thermotogati</taxon>
        <taxon>Thermotogota</taxon>
        <taxon>Thermotogae</taxon>
        <taxon>Thermotogales</taxon>
        <taxon>Fervidobacteriaceae</taxon>
        <taxon>Fervidobacterium</taxon>
    </lineage>
</organism>
<dbReference type="OrthoDB" id="44971at2"/>
<dbReference type="EMBL" id="LWAF01000004">
    <property type="protein sequence ID" value="ODN30734.1"/>
    <property type="molecule type" value="Genomic_DNA"/>
</dbReference>
<dbReference type="Gene3D" id="3.90.226.10">
    <property type="entry name" value="2-enoyl-CoA Hydratase, Chain A, domain 1"/>
    <property type="match status" value="1"/>
</dbReference>
<proteinExistence type="predicted"/>
<dbReference type="InterPro" id="IPR029045">
    <property type="entry name" value="ClpP/crotonase-like_dom_sf"/>
</dbReference>
<evidence type="ECO:0000313" key="2">
    <source>
        <dbReference type="Proteomes" id="UP000094570"/>
    </source>
</evidence>
<dbReference type="AlphaFoldDB" id="A0A1E3G3A5"/>
<dbReference type="RefSeq" id="WP_069292911.1">
    <property type="nucleotide sequence ID" value="NZ_CP140110.1"/>
</dbReference>
<sequence>MKTGTKLFLGFVLAGALLTYVLPWFIELYKYQNRLVPPEEVVRTLEHIEKRIKEGCALPWLSASEEEFNQNLRDAKMQLTSKMLPIDVFKIIQPVLSVLNDQNIRFSVPTEPVYKVLPFSVTVVDRRVIVTSTADDSVPLGAEILAINGIKKEELIEEFLKYTSGECYELREQHLGTLIWLYPELSKKDRRFEVQVYRVPEKHTVTLKVDGEEKTVTVKTTTAYSFPKFVKDSAPRRGPFDFQIHGKIGILKLGTFSLREGMFNRYRDFLNGIFIQHPEMESLIIDVRGSAIRDLGVFKELLEHLVNHSITLDLKMNVVHTAYNLSTLEKLGIPFSSSTGELLTAPLKLELTPREPIFKGKVYVLADRYTTQTSFDFLIFFHKLKRGKIIGEIPVTPVNHSAEVSSSYSPPMMMSYFYPTARVAEPKDALKFDAVFEMNTEERINYILGKSDILLERAIEFVNKDH</sequence>
<accession>A0A1E3G3A5</accession>
<keyword evidence="2" id="KW-1185">Reference proteome</keyword>
<dbReference type="Proteomes" id="UP000094570">
    <property type="component" value="Unassembled WGS sequence"/>
</dbReference>
<protein>
    <submittedName>
        <fullName evidence="1">Uncharacterized protein</fullName>
    </submittedName>
</protein>
<name>A0A1E3G3A5_9BACT</name>
<evidence type="ECO:0000313" key="1">
    <source>
        <dbReference type="EMBL" id="ODN30734.1"/>
    </source>
</evidence>
<comment type="caution">
    <text evidence="1">The sequence shown here is derived from an EMBL/GenBank/DDBJ whole genome shotgun (WGS) entry which is preliminary data.</text>
</comment>
<gene>
    <name evidence="1" type="ORF">A4H02_04185</name>
</gene>
<dbReference type="SUPFAM" id="SSF52096">
    <property type="entry name" value="ClpP/crotonase"/>
    <property type="match status" value="1"/>
</dbReference>